<organism evidence="17 18">
    <name type="scientific">Fusarium solani</name>
    <name type="common">Filamentous fungus</name>
    <dbReference type="NCBI Taxonomy" id="169388"/>
    <lineage>
        <taxon>Eukaryota</taxon>
        <taxon>Fungi</taxon>
        <taxon>Dikarya</taxon>
        <taxon>Ascomycota</taxon>
        <taxon>Pezizomycotina</taxon>
        <taxon>Sordariomycetes</taxon>
        <taxon>Hypocreomycetidae</taxon>
        <taxon>Hypocreales</taxon>
        <taxon>Nectriaceae</taxon>
        <taxon>Fusarium</taxon>
        <taxon>Fusarium solani species complex</taxon>
    </lineage>
</organism>
<accession>A0A9P9K8N3</accession>
<evidence type="ECO:0000256" key="15">
    <source>
        <dbReference type="ARBA" id="ARBA00049250"/>
    </source>
</evidence>
<evidence type="ECO:0000256" key="10">
    <source>
        <dbReference type="ARBA" id="ARBA00022694"/>
    </source>
</evidence>
<evidence type="ECO:0000256" key="1">
    <source>
        <dbReference type="ARBA" id="ARBA00001806"/>
    </source>
</evidence>
<evidence type="ECO:0000313" key="18">
    <source>
        <dbReference type="Proteomes" id="UP000736672"/>
    </source>
</evidence>
<dbReference type="InterPro" id="IPR041667">
    <property type="entry name" value="Cupin_8"/>
</dbReference>
<dbReference type="InterPro" id="IPR029063">
    <property type="entry name" value="SAM-dependent_MTases_sf"/>
</dbReference>
<keyword evidence="10" id="KW-0819">tRNA processing</keyword>
<comment type="similarity">
    <text evidence="3">Belongs to the methyltransferase superfamily. LCMT family.</text>
</comment>
<dbReference type="InterPro" id="IPR007213">
    <property type="entry name" value="Ppm1/Ppm2/Tcmp"/>
</dbReference>
<dbReference type="Proteomes" id="UP000736672">
    <property type="component" value="Unassembled WGS sequence"/>
</dbReference>
<evidence type="ECO:0000256" key="11">
    <source>
        <dbReference type="ARBA" id="ARBA00025588"/>
    </source>
</evidence>
<dbReference type="PROSITE" id="PS51184">
    <property type="entry name" value="JMJC"/>
    <property type="match status" value="1"/>
</dbReference>
<dbReference type="PANTHER" id="PTHR46529">
    <property type="entry name" value="TRNA WYBUTOSINE-SYNTHESIZING PROTEIN 4"/>
    <property type="match status" value="1"/>
</dbReference>
<dbReference type="InterPro" id="IPR011043">
    <property type="entry name" value="Gal_Oxase/kelch_b-propeller"/>
</dbReference>
<reference evidence="17" key="1">
    <citation type="journal article" date="2021" name="Nat. Commun.">
        <title>Genetic determinants of endophytism in the Arabidopsis root mycobiome.</title>
        <authorList>
            <person name="Mesny F."/>
            <person name="Miyauchi S."/>
            <person name="Thiergart T."/>
            <person name="Pickel B."/>
            <person name="Atanasova L."/>
            <person name="Karlsson M."/>
            <person name="Huettel B."/>
            <person name="Barry K.W."/>
            <person name="Haridas S."/>
            <person name="Chen C."/>
            <person name="Bauer D."/>
            <person name="Andreopoulos W."/>
            <person name="Pangilinan J."/>
            <person name="LaButti K."/>
            <person name="Riley R."/>
            <person name="Lipzen A."/>
            <person name="Clum A."/>
            <person name="Drula E."/>
            <person name="Henrissat B."/>
            <person name="Kohler A."/>
            <person name="Grigoriev I.V."/>
            <person name="Martin F.M."/>
            <person name="Hacquard S."/>
        </authorList>
    </citation>
    <scope>NUCLEOTIDE SEQUENCE</scope>
    <source>
        <strain evidence="17">FSSC 5 MPI-SDFR-AT-0091</strain>
    </source>
</reference>
<dbReference type="SUPFAM" id="SSF50965">
    <property type="entry name" value="Galactose oxidase, central domain"/>
    <property type="match status" value="1"/>
</dbReference>
<dbReference type="SUPFAM" id="SSF53335">
    <property type="entry name" value="S-adenosyl-L-methionine-dependent methyltransferases"/>
    <property type="match status" value="1"/>
</dbReference>
<dbReference type="InterPro" id="IPR003347">
    <property type="entry name" value="JmjC_dom"/>
</dbReference>
<evidence type="ECO:0000256" key="7">
    <source>
        <dbReference type="ARBA" id="ARBA00022603"/>
    </source>
</evidence>
<dbReference type="SUPFAM" id="SSF51197">
    <property type="entry name" value="Clavaminate synthase-like"/>
    <property type="match status" value="1"/>
</dbReference>
<dbReference type="InterPro" id="IPR015915">
    <property type="entry name" value="Kelch-typ_b-propeller"/>
</dbReference>
<keyword evidence="18" id="KW-1185">Reference proteome</keyword>
<evidence type="ECO:0000256" key="13">
    <source>
        <dbReference type="ARBA" id="ARBA00030231"/>
    </source>
</evidence>
<name>A0A9P9K8N3_FUSSL</name>
<dbReference type="Gene3D" id="2.60.120.650">
    <property type="entry name" value="Cupin"/>
    <property type="match status" value="1"/>
</dbReference>
<comment type="catalytic activity">
    <reaction evidence="15">
        <text>7-[(3S)-(3-amino-3-methoxycarbonyl)propyl]wyosine(37) in tRNA(Phe) + S-adenosyl-L-methionine + CO2 = wybutosine(37) in tRNA(Phe) + S-adenosyl-L-homocysteine + 2 H(+)</text>
        <dbReference type="Rhea" id="RHEA:37119"/>
        <dbReference type="Rhea" id="RHEA-COMP:11844"/>
        <dbReference type="Rhea" id="RHEA-COMP:11847"/>
        <dbReference type="ChEBI" id="CHEBI:15378"/>
        <dbReference type="ChEBI" id="CHEBI:16526"/>
        <dbReference type="ChEBI" id="CHEBI:57856"/>
        <dbReference type="ChEBI" id="CHEBI:59789"/>
        <dbReference type="ChEBI" id="CHEBI:73544"/>
        <dbReference type="ChEBI" id="CHEBI:74275"/>
        <dbReference type="EC" id="2.3.1.231"/>
    </reaction>
</comment>
<evidence type="ECO:0000256" key="5">
    <source>
        <dbReference type="ARBA" id="ARBA00012779"/>
    </source>
</evidence>
<proteinExistence type="inferred from homology"/>
<dbReference type="Pfam" id="PF13418">
    <property type="entry name" value="Beta-prop_TYW4"/>
    <property type="match status" value="1"/>
</dbReference>
<dbReference type="GO" id="GO:0030488">
    <property type="term" value="P:tRNA methylation"/>
    <property type="evidence" value="ECO:0007669"/>
    <property type="project" value="TreeGrafter"/>
</dbReference>
<comment type="function">
    <text evidence="11">Probable S-adenosyl-L-methionine-dependent methyltransferase that acts as a component of the wybutosine biosynthesis pathway. Wybutosine is a hyper modified guanosine with a tricyclic base found at the 3'-position adjacent to the anticodon of eukaryotic phenylalanine tRNA. May methylate the carboxyl group of leucine residues to form alpha-leucine ester residues.</text>
</comment>
<evidence type="ECO:0000256" key="4">
    <source>
        <dbReference type="ARBA" id="ARBA00012155"/>
    </source>
</evidence>
<protein>
    <recommendedName>
        <fullName evidence="6">tRNA wybutosine-synthesizing protein 4</fullName>
        <ecNumber evidence="5">2.1.1.290</ecNumber>
        <ecNumber evidence="4">2.3.1.231</ecNumber>
    </recommendedName>
    <alternativeName>
        <fullName evidence="13">Leucine carboxyl methyltransferase 2</fullName>
    </alternativeName>
    <alternativeName>
        <fullName evidence="14">tRNA(Phe) (7-(3-amino-3-(methoxycarbonyl)propyl)wyosine(37)-N)-methoxycarbonyltransferase</fullName>
    </alternativeName>
    <alternativeName>
        <fullName evidence="12">tRNA(Phe) (7-(3-amino-3-carboxypropyl)wyosine(37)-O)-methyltransferase</fullName>
    </alternativeName>
</protein>
<dbReference type="Gene3D" id="3.40.50.150">
    <property type="entry name" value="Vaccinia Virus protein VP39"/>
    <property type="match status" value="1"/>
</dbReference>
<comment type="caution">
    <text evidence="17">The sequence shown here is derived from an EMBL/GenBank/DDBJ whole genome shotgun (WGS) entry which is preliminary data.</text>
</comment>
<dbReference type="Gene3D" id="2.120.10.80">
    <property type="entry name" value="Kelch-type beta propeller"/>
    <property type="match status" value="1"/>
</dbReference>
<dbReference type="EC" id="2.3.1.231" evidence="4"/>
<dbReference type="PANTHER" id="PTHR46529:SF1">
    <property type="entry name" value="TRNA WYBUTOSINE-SYNTHESIZING PROTEIN 4"/>
    <property type="match status" value="1"/>
</dbReference>
<dbReference type="EMBL" id="JAGTJS010000015">
    <property type="protein sequence ID" value="KAH7248115.1"/>
    <property type="molecule type" value="Genomic_DNA"/>
</dbReference>
<comment type="catalytic activity">
    <reaction evidence="1">
        <text>7-[(3S)-3-amino-3-carboxypropyl]wyosine(37) in tRNA(Phe) + S-adenosyl-L-methionine = 7-[(3S)-(3-amino-3-methoxycarbonyl)propyl]wyosine(37) in tRNA(Phe) + S-adenosyl-L-homocysteine</text>
        <dbReference type="Rhea" id="RHEA:36903"/>
        <dbReference type="Rhea" id="RHEA-COMP:10379"/>
        <dbReference type="Rhea" id="RHEA-COMP:11844"/>
        <dbReference type="ChEBI" id="CHEBI:57856"/>
        <dbReference type="ChEBI" id="CHEBI:59789"/>
        <dbReference type="ChEBI" id="CHEBI:73543"/>
        <dbReference type="ChEBI" id="CHEBI:74275"/>
        <dbReference type="EC" id="2.1.1.290"/>
    </reaction>
</comment>
<dbReference type="EC" id="2.1.1.290" evidence="5"/>
<dbReference type="SMART" id="SM00558">
    <property type="entry name" value="JmjC"/>
    <property type="match status" value="1"/>
</dbReference>
<dbReference type="OrthoDB" id="47172at2759"/>
<evidence type="ECO:0000256" key="12">
    <source>
        <dbReference type="ARBA" id="ARBA00029750"/>
    </source>
</evidence>
<keyword evidence="7" id="KW-0489">Methyltransferase</keyword>
<evidence type="ECO:0000256" key="3">
    <source>
        <dbReference type="ARBA" id="ARBA00010703"/>
    </source>
</evidence>
<comment type="pathway">
    <text evidence="2">tRNA modification; wybutosine-tRNA(Phe) biosynthesis.</text>
</comment>
<keyword evidence="8" id="KW-0808">Transferase</keyword>
<dbReference type="FunFam" id="2.60.120.650:FF:000043">
    <property type="entry name" value="tRNA wybutosine-synthesizing protein 4"/>
    <property type="match status" value="1"/>
</dbReference>
<evidence type="ECO:0000256" key="2">
    <source>
        <dbReference type="ARBA" id="ARBA00004797"/>
    </source>
</evidence>
<keyword evidence="9" id="KW-0949">S-adenosyl-L-methionine</keyword>
<evidence type="ECO:0000256" key="9">
    <source>
        <dbReference type="ARBA" id="ARBA00022691"/>
    </source>
</evidence>
<dbReference type="Pfam" id="PF04072">
    <property type="entry name" value="LCM"/>
    <property type="match status" value="1"/>
</dbReference>
<feature type="domain" description="JmjC" evidence="16">
    <location>
        <begin position="853"/>
        <end position="1003"/>
    </location>
</feature>
<dbReference type="AlphaFoldDB" id="A0A9P9K8N3"/>
<evidence type="ECO:0000256" key="14">
    <source>
        <dbReference type="ARBA" id="ARBA00030847"/>
    </source>
</evidence>
<gene>
    <name evidence="17" type="ORF">B0J15DRAFT_450211</name>
</gene>
<dbReference type="Gene3D" id="6.10.140.1470">
    <property type="match status" value="1"/>
</dbReference>
<dbReference type="GO" id="GO:0008175">
    <property type="term" value="F:tRNA methyltransferase activity"/>
    <property type="evidence" value="ECO:0007669"/>
    <property type="project" value="TreeGrafter"/>
</dbReference>
<evidence type="ECO:0000259" key="16">
    <source>
        <dbReference type="PROSITE" id="PS51184"/>
    </source>
</evidence>
<evidence type="ECO:0000256" key="8">
    <source>
        <dbReference type="ARBA" id="ARBA00022679"/>
    </source>
</evidence>
<evidence type="ECO:0000256" key="6">
    <source>
        <dbReference type="ARBA" id="ARBA00018045"/>
    </source>
</evidence>
<evidence type="ECO:0000313" key="17">
    <source>
        <dbReference type="EMBL" id="KAH7248115.1"/>
    </source>
</evidence>
<dbReference type="GO" id="GO:0031591">
    <property type="term" value="P:wybutosine biosynthetic process"/>
    <property type="evidence" value="ECO:0007669"/>
    <property type="project" value="TreeGrafter"/>
</dbReference>
<sequence length="1046" mass="116120">MVKEKLVALRATKTQALDDLIMGTNSSSIVSKRSVERLYYPHELHFFRYFVPKFQRRAPLINRGYWLRLRAIDVIVRDFITSSKLGRKKVVINLGCGSDVLPWQCYHRYGDNCEDTIFLDVDYPDLMRKKRAIVLGTPELRELLGPEPCISEKDTDHVLLRSDKYCQIGCDLRELDALRQCLETFLPLSDCSVLFVAEVSITYMDTASADALIQWASSIGQAEFCLLEQILPHGPEHPFARTMLSHFNKLNTSLKSVHQYQTLESQRQRFETRGWGHVDIWDLWEAWNSEVFLSSAERAALDDIEPFDEWEEFVLFSRHYFVMHATAYPRSDQAAGQYSSLPTPERVVKVDMNALGSLGAPKRRFGAPMMATSAEGGQYLLNTLGMGISARLDSCDVYSVQADSLPFQMAPVGPSARLCHTLTNLGSSGVLLVGGRASPSRAFTDCWLFSQVSNSWEKTFDLPVSLFRHSTVRLPNSSLALVFGGKTGPSKISPDYFVFHPVKGWLKCTVSGVVPDPVFGSSAITSVDVASKPGTFQGLLCGGIKEDGKISNNAYIWTVDVTGTEVGLFTKYWPNFTDTLSQPSIHFESVADFDKHAWALSVFGAQSVDIGPLTVLCGGVGQDPSSQGQSVACVSLSRGRLTTFAAMLSDKLEELPFMVGSSVISLNSSLVIVGGGATCFSMGTFWDTGVYTADFTNVVPDASGPQSTICKPLSIGYADSPKLTHPSTDGPDRPVLQGKAMITTILRVQLKSGTSMEKLIQERKPVIIEGLDLGGCVEKWTPEYMVQRLGEAKEVIVHECQTTTGKLDFNSKNFRYVTETFKEFMDKAARGEGLYLRALSEEKPSESPANLAEDFPSLAEDFRLPTELDYITERLFSSVLRISGRANMWLHYDAISPQVMANVYTQIRGSKRMILFPPTDVRHLAFAPGASSSSLDVFSALDQHQLALTHPYEAMLNPGDVLFLPAMWFHTATPTADLSVAVNVFFRDLESGYSTGRDVYGNRDLAAYEKGRQDVARIAKSFERLPPELRHFYLARLADELLHEQA</sequence>
<dbReference type="Pfam" id="PF13621">
    <property type="entry name" value="Cupin_8"/>
    <property type="match status" value="1"/>
</dbReference>